<name>A0A848CLG6_ANEAE</name>
<evidence type="ECO:0000259" key="1">
    <source>
        <dbReference type="Pfam" id="PF07872"/>
    </source>
</evidence>
<evidence type="ECO:0000313" key="2">
    <source>
        <dbReference type="EMBL" id="NME96703.1"/>
    </source>
</evidence>
<dbReference type="AlphaFoldDB" id="A0A848CLG6"/>
<protein>
    <submittedName>
        <fullName evidence="2">DUF1659 domain-containing protein</fullName>
    </submittedName>
</protein>
<dbReference type="Pfam" id="PF07872">
    <property type="entry name" value="DUF1659"/>
    <property type="match status" value="1"/>
</dbReference>
<dbReference type="RefSeq" id="WP_168974278.1">
    <property type="nucleotide sequence ID" value="NZ_JABAGO010000001.1"/>
</dbReference>
<sequence>MAVTETVSSVQMVLLFQDGVDAKGNMKLEKKVYKNVAATAKPEDVYEVAKALSDLQMKSLAGVQHLIVNDLAAQE</sequence>
<evidence type="ECO:0000313" key="3">
    <source>
        <dbReference type="Proteomes" id="UP000561326"/>
    </source>
</evidence>
<dbReference type="Proteomes" id="UP000561326">
    <property type="component" value="Unassembled WGS sequence"/>
</dbReference>
<comment type="caution">
    <text evidence="2">The sequence shown here is derived from an EMBL/GenBank/DDBJ whole genome shotgun (WGS) entry which is preliminary data.</text>
</comment>
<gene>
    <name evidence="2" type="ORF">HF838_00405</name>
</gene>
<accession>A0A848CLG6</accession>
<reference evidence="2 3" key="1">
    <citation type="submission" date="2020-04" db="EMBL/GenBank/DDBJ databases">
        <authorList>
            <person name="Hitch T.C.A."/>
            <person name="Wylensek D."/>
            <person name="Clavel T."/>
        </authorList>
    </citation>
    <scope>NUCLEOTIDE SEQUENCE [LARGE SCALE GENOMIC DNA]</scope>
    <source>
        <strain evidence="2 3">WB01_D5_05</strain>
    </source>
</reference>
<dbReference type="EMBL" id="JABAGO010000001">
    <property type="protein sequence ID" value="NME96703.1"/>
    <property type="molecule type" value="Genomic_DNA"/>
</dbReference>
<organism evidence="2 3">
    <name type="scientific">Aneurinibacillus aneurinilyticus</name>
    <name type="common">Bacillus aneurinolyticus</name>
    <dbReference type="NCBI Taxonomy" id="1391"/>
    <lineage>
        <taxon>Bacteria</taxon>
        <taxon>Bacillati</taxon>
        <taxon>Bacillota</taxon>
        <taxon>Bacilli</taxon>
        <taxon>Bacillales</taxon>
        <taxon>Paenibacillaceae</taxon>
        <taxon>Aneurinibacillus group</taxon>
        <taxon>Aneurinibacillus</taxon>
    </lineage>
</organism>
<feature type="domain" description="DUF1659" evidence="1">
    <location>
        <begin position="2"/>
        <end position="65"/>
    </location>
</feature>
<dbReference type="InterPro" id="IPR012454">
    <property type="entry name" value="DUF1659"/>
</dbReference>
<proteinExistence type="predicted"/>